<evidence type="ECO:0000256" key="7">
    <source>
        <dbReference type="ARBA" id="ARBA00023180"/>
    </source>
</evidence>
<keyword evidence="5 8" id="KW-0472">Membrane</keyword>
<keyword evidence="10" id="KW-1185">Reference proteome</keyword>
<sequence>MASPLGLSPTRYQRFDFAIYEFRRATFFVQKKWNRSGLTFAGSLSWALLLTLSVLVTAGVFVLVNMRRGRRPFDGIIQLILALQAAVFLIASPIRNVNDRCTYSRMVIACWLLAGFSLAAYTQSLLTATLSARPTWDADDTVDKLVPKLRDGHLLPCVENRSYFLYLIAASSEKRSDFLGSLSFAVKRWARNKDQFTGNFNSCAERTTKETHLLIMFDQEPCKVSRLTGAAVEGKSSISSVFAGFPIRKYYRLRRPFVSLVRRIFETGWHVRHERLETFNCTVTQDVPAQTPPTNLLVKMYLALCASITGVFSLEVIHHRLTTH</sequence>
<accession>A0A9D4PUN7</accession>
<keyword evidence="7" id="KW-0325">Glycoprotein</keyword>
<keyword evidence="3 8" id="KW-0812">Transmembrane</keyword>
<protein>
    <submittedName>
        <fullName evidence="9">Uncharacterized protein</fullName>
    </submittedName>
</protein>
<keyword evidence="4 8" id="KW-1133">Transmembrane helix</keyword>
<dbReference type="InterPro" id="IPR052192">
    <property type="entry name" value="Insect_Ionotropic_Sensory_Rcpt"/>
</dbReference>
<evidence type="ECO:0000256" key="5">
    <source>
        <dbReference type="ARBA" id="ARBA00023136"/>
    </source>
</evidence>
<dbReference type="EMBL" id="JABSTV010001250">
    <property type="protein sequence ID" value="KAH7956055.1"/>
    <property type="molecule type" value="Genomic_DNA"/>
</dbReference>
<evidence type="ECO:0000313" key="10">
    <source>
        <dbReference type="Proteomes" id="UP000821837"/>
    </source>
</evidence>
<proteinExistence type="predicted"/>
<feature type="transmembrane region" description="Helical" evidence="8">
    <location>
        <begin position="44"/>
        <end position="64"/>
    </location>
</feature>
<comment type="subcellular location">
    <subcellularLocation>
        <location evidence="1">Cell membrane</location>
        <topology evidence="1">Multi-pass membrane protein</topology>
    </subcellularLocation>
</comment>
<keyword evidence="2" id="KW-1003">Cell membrane</keyword>
<dbReference type="PANTHER" id="PTHR42643">
    <property type="entry name" value="IONOTROPIC RECEPTOR 20A-RELATED"/>
    <property type="match status" value="1"/>
</dbReference>
<feature type="transmembrane region" description="Helical" evidence="8">
    <location>
        <begin position="106"/>
        <end position="126"/>
    </location>
</feature>
<gene>
    <name evidence="9" type="ORF">HPB52_005791</name>
</gene>
<evidence type="ECO:0000256" key="6">
    <source>
        <dbReference type="ARBA" id="ARBA00023170"/>
    </source>
</evidence>
<keyword evidence="6" id="KW-0675">Receptor</keyword>
<reference evidence="9" key="2">
    <citation type="submission" date="2021-09" db="EMBL/GenBank/DDBJ databases">
        <authorList>
            <person name="Jia N."/>
            <person name="Wang J."/>
            <person name="Shi W."/>
            <person name="Du L."/>
            <person name="Sun Y."/>
            <person name="Zhan W."/>
            <person name="Jiang J."/>
            <person name="Wang Q."/>
            <person name="Zhang B."/>
            <person name="Ji P."/>
            <person name="Sakyi L.B."/>
            <person name="Cui X."/>
            <person name="Yuan T."/>
            <person name="Jiang B."/>
            <person name="Yang W."/>
            <person name="Lam T.T.-Y."/>
            <person name="Chang Q."/>
            <person name="Ding S."/>
            <person name="Wang X."/>
            <person name="Zhu J."/>
            <person name="Ruan X."/>
            <person name="Zhao L."/>
            <person name="Wei J."/>
            <person name="Que T."/>
            <person name="Du C."/>
            <person name="Cheng J."/>
            <person name="Dai P."/>
            <person name="Han X."/>
            <person name="Huang E."/>
            <person name="Gao Y."/>
            <person name="Liu J."/>
            <person name="Shao H."/>
            <person name="Ye R."/>
            <person name="Li L."/>
            <person name="Wei W."/>
            <person name="Wang X."/>
            <person name="Wang C."/>
            <person name="Huo Q."/>
            <person name="Li W."/>
            <person name="Guo W."/>
            <person name="Chen H."/>
            <person name="Chen S."/>
            <person name="Zhou L."/>
            <person name="Zhou L."/>
            <person name="Ni X."/>
            <person name="Tian J."/>
            <person name="Zhou Y."/>
            <person name="Sheng Y."/>
            <person name="Liu T."/>
            <person name="Pan Y."/>
            <person name="Xia L."/>
            <person name="Li J."/>
            <person name="Zhao F."/>
            <person name="Cao W."/>
        </authorList>
    </citation>
    <scope>NUCLEOTIDE SEQUENCE</scope>
    <source>
        <strain evidence="9">Rsan-2018</strain>
        <tissue evidence="9">Larvae</tissue>
    </source>
</reference>
<evidence type="ECO:0000313" key="9">
    <source>
        <dbReference type="EMBL" id="KAH7956055.1"/>
    </source>
</evidence>
<organism evidence="9 10">
    <name type="scientific">Rhipicephalus sanguineus</name>
    <name type="common">Brown dog tick</name>
    <name type="synonym">Ixodes sanguineus</name>
    <dbReference type="NCBI Taxonomy" id="34632"/>
    <lineage>
        <taxon>Eukaryota</taxon>
        <taxon>Metazoa</taxon>
        <taxon>Ecdysozoa</taxon>
        <taxon>Arthropoda</taxon>
        <taxon>Chelicerata</taxon>
        <taxon>Arachnida</taxon>
        <taxon>Acari</taxon>
        <taxon>Parasitiformes</taxon>
        <taxon>Ixodida</taxon>
        <taxon>Ixodoidea</taxon>
        <taxon>Ixodidae</taxon>
        <taxon>Rhipicephalinae</taxon>
        <taxon>Rhipicephalus</taxon>
        <taxon>Rhipicephalus</taxon>
    </lineage>
</organism>
<reference evidence="9" key="1">
    <citation type="journal article" date="2020" name="Cell">
        <title>Large-Scale Comparative Analyses of Tick Genomes Elucidate Their Genetic Diversity and Vector Capacities.</title>
        <authorList>
            <consortium name="Tick Genome and Microbiome Consortium (TIGMIC)"/>
            <person name="Jia N."/>
            <person name="Wang J."/>
            <person name="Shi W."/>
            <person name="Du L."/>
            <person name="Sun Y."/>
            <person name="Zhan W."/>
            <person name="Jiang J.F."/>
            <person name="Wang Q."/>
            <person name="Zhang B."/>
            <person name="Ji P."/>
            <person name="Bell-Sakyi L."/>
            <person name="Cui X.M."/>
            <person name="Yuan T.T."/>
            <person name="Jiang B.G."/>
            <person name="Yang W.F."/>
            <person name="Lam T.T."/>
            <person name="Chang Q.C."/>
            <person name="Ding S.J."/>
            <person name="Wang X.J."/>
            <person name="Zhu J.G."/>
            <person name="Ruan X.D."/>
            <person name="Zhao L."/>
            <person name="Wei J.T."/>
            <person name="Ye R.Z."/>
            <person name="Que T.C."/>
            <person name="Du C.H."/>
            <person name="Zhou Y.H."/>
            <person name="Cheng J.X."/>
            <person name="Dai P.F."/>
            <person name="Guo W.B."/>
            <person name="Han X.H."/>
            <person name="Huang E.J."/>
            <person name="Li L.F."/>
            <person name="Wei W."/>
            <person name="Gao Y.C."/>
            <person name="Liu J.Z."/>
            <person name="Shao H.Z."/>
            <person name="Wang X."/>
            <person name="Wang C.C."/>
            <person name="Yang T.C."/>
            <person name="Huo Q.B."/>
            <person name="Li W."/>
            <person name="Chen H.Y."/>
            <person name="Chen S.E."/>
            <person name="Zhou L.G."/>
            <person name="Ni X.B."/>
            <person name="Tian J.H."/>
            <person name="Sheng Y."/>
            <person name="Liu T."/>
            <person name="Pan Y.S."/>
            <person name="Xia L.Y."/>
            <person name="Li J."/>
            <person name="Zhao F."/>
            <person name="Cao W.C."/>
        </authorList>
    </citation>
    <scope>NUCLEOTIDE SEQUENCE</scope>
    <source>
        <strain evidence="9">Rsan-2018</strain>
    </source>
</reference>
<feature type="transmembrane region" description="Helical" evidence="8">
    <location>
        <begin position="76"/>
        <end position="94"/>
    </location>
</feature>
<name>A0A9D4PUN7_RHISA</name>
<comment type="caution">
    <text evidence="9">The sequence shown here is derived from an EMBL/GenBank/DDBJ whole genome shotgun (WGS) entry which is preliminary data.</text>
</comment>
<dbReference type="GO" id="GO:0005886">
    <property type="term" value="C:plasma membrane"/>
    <property type="evidence" value="ECO:0007669"/>
    <property type="project" value="UniProtKB-SubCell"/>
</dbReference>
<evidence type="ECO:0000256" key="4">
    <source>
        <dbReference type="ARBA" id="ARBA00022989"/>
    </source>
</evidence>
<evidence type="ECO:0000256" key="1">
    <source>
        <dbReference type="ARBA" id="ARBA00004651"/>
    </source>
</evidence>
<evidence type="ECO:0000256" key="8">
    <source>
        <dbReference type="SAM" id="Phobius"/>
    </source>
</evidence>
<dbReference type="AlphaFoldDB" id="A0A9D4PUN7"/>
<evidence type="ECO:0000256" key="3">
    <source>
        <dbReference type="ARBA" id="ARBA00022692"/>
    </source>
</evidence>
<evidence type="ECO:0000256" key="2">
    <source>
        <dbReference type="ARBA" id="ARBA00022475"/>
    </source>
</evidence>
<dbReference type="Proteomes" id="UP000821837">
    <property type="component" value="Unassembled WGS sequence"/>
</dbReference>
<dbReference type="PANTHER" id="PTHR42643:SF38">
    <property type="entry name" value="IONOTROPIC RECEPTOR 100A"/>
    <property type="match status" value="1"/>
</dbReference>